<proteinExistence type="predicted"/>
<feature type="region of interest" description="Disordered" evidence="1">
    <location>
        <begin position="667"/>
        <end position="948"/>
    </location>
</feature>
<feature type="compositionally biased region" description="Basic residues" evidence="1">
    <location>
        <begin position="1669"/>
        <end position="1685"/>
    </location>
</feature>
<feature type="compositionally biased region" description="Low complexity" evidence="1">
    <location>
        <begin position="752"/>
        <end position="772"/>
    </location>
</feature>
<feature type="compositionally biased region" description="Basic and acidic residues" evidence="1">
    <location>
        <begin position="2666"/>
        <end position="2703"/>
    </location>
</feature>
<name>A0A699GEJ8_TANCI</name>
<gene>
    <name evidence="3" type="ORF">Tci_000291</name>
</gene>
<feature type="region of interest" description="Disordered" evidence="1">
    <location>
        <begin position="1526"/>
        <end position="1565"/>
    </location>
</feature>
<dbReference type="EMBL" id="BKCJ010000004">
    <property type="protein sequence ID" value="GEU28313.1"/>
    <property type="molecule type" value="Genomic_DNA"/>
</dbReference>
<feature type="compositionally biased region" description="Basic residues" evidence="1">
    <location>
        <begin position="1073"/>
        <end position="1091"/>
    </location>
</feature>
<feature type="compositionally biased region" description="Low complexity" evidence="1">
    <location>
        <begin position="1904"/>
        <end position="1916"/>
    </location>
</feature>
<feature type="compositionally biased region" description="Low complexity" evidence="1">
    <location>
        <begin position="993"/>
        <end position="1039"/>
    </location>
</feature>
<feature type="compositionally biased region" description="Basic residues" evidence="1">
    <location>
        <begin position="3168"/>
        <end position="3177"/>
    </location>
</feature>
<feature type="compositionally biased region" description="Low complexity" evidence="1">
    <location>
        <begin position="537"/>
        <end position="547"/>
    </location>
</feature>
<feature type="compositionally biased region" description="Basic residues" evidence="1">
    <location>
        <begin position="452"/>
        <end position="466"/>
    </location>
</feature>
<feature type="compositionally biased region" description="Basic and acidic residues" evidence="1">
    <location>
        <begin position="476"/>
        <end position="493"/>
    </location>
</feature>
<feature type="region of interest" description="Disordered" evidence="1">
    <location>
        <begin position="2473"/>
        <end position="2525"/>
    </location>
</feature>
<feature type="compositionally biased region" description="Basic residues" evidence="1">
    <location>
        <begin position="928"/>
        <end position="939"/>
    </location>
</feature>
<feature type="compositionally biased region" description="Low complexity" evidence="1">
    <location>
        <begin position="1768"/>
        <end position="1777"/>
    </location>
</feature>
<feature type="region of interest" description="Disordered" evidence="1">
    <location>
        <begin position="1839"/>
        <end position="1923"/>
    </location>
</feature>
<protein>
    <submittedName>
        <fullName evidence="3">Uncharacterized protein</fullName>
    </submittedName>
</protein>
<feature type="compositionally biased region" description="Low complexity" evidence="1">
    <location>
        <begin position="3138"/>
        <end position="3167"/>
    </location>
</feature>
<feature type="region of interest" description="Disordered" evidence="1">
    <location>
        <begin position="986"/>
        <end position="1362"/>
    </location>
</feature>
<dbReference type="PANTHER" id="PTHR43056">
    <property type="entry name" value="PEPTIDASE S9 PROLYL OLIGOPEPTIDASE"/>
    <property type="match status" value="1"/>
</dbReference>
<feature type="compositionally biased region" description="Basic residues" evidence="1">
    <location>
        <begin position="2600"/>
        <end position="2614"/>
    </location>
</feature>
<feature type="region of interest" description="Disordered" evidence="1">
    <location>
        <begin position="2600"/>
        <end position="2623"/>
    </location>
</feature>
<dbReference type="Pfam" id="PF05960">
    <property type="entry name" value="DUF885"/>
    <property type="match status" value="1"/>
</dbReference>
<keyword evidence="2" id="KW-0812">Transmembrane</keyword>
<feature type="compositionally biased region" description="Low complexity" evidence="1">
    <location>
        <begin position="788"/>
        <end position="811"/>
    </location>
</feature>
<feature type="compositionally biased region" description="Low complexity" evidence="1">
    <location>
        <begin position="1538"/>
        <end position="1556"/>
    </location>
</feature>
<feature type="compositionally biased region" description="Basic and acidic residues" evidence="1">
    <location>
        <begin position="1859"/>
        <end position="1879"/>
    </location>
</feature>
<evidence type="ECO:0000256" key="2">
    <source>
        <dbReference type="SAM" id="Phobius"/>
    </source>
</evidence>
<feature type="compositionally biased region" description="Basic and acidic residues" evidence="1">
    <location>
        <begin position="1713"/>
        <end position="1724"/>
    </location>
</feature>
<feature type="compositionally biased region" description="Low complexity" evidence="1">
    <location>
        <begin position="1342"/>
        <end position="1351"/>
    </location>
</feature>
<sequence length="4622" mass="499539">MTDSGDAMTTAPTTIAPYGTWPSTISAERVAAGATPMSGLQLGGADGNDIFWLAGRAAEAGRNTLLRHHGADSRELTPAPFNVRTRVHEYGGGAYVVDGDIAYFSHFADNRLYRLDAAADDAAPVALSQGGQHRFADFVVDRANSRLIGVRELHGKDGEDGHDAHPQPVNTISAVAFDGVETVLVQGADFYSSPRLSPDGSALAWLSWDHPRMPWQGTTLWRADLQADGAPGTPVRVAGGEEESVCQPEWSPAGVLHFVSDRSGWWNLYRHGADGQIEALCPMAAEFASPHWTFGNAMYGFRSEHEIICTYIDKGVSRLARLLPASGKLEPISNPYEEIRELRVAPGYVAMLAGSPTIALELARIDFTEEGVEILAQSIEDLPDEANLSVPVNLSYPSANGRTAYAFFYPPRNRDVRAPDGDQPPGLRRARCELRRQHRLWPRLPRPAARPVGHRGRRGLRGRRARAGGARPGRRQTADHPGRQRGRPDHLVRIDVPRRVQAGRQLLRRVRPERAGPGFAQVRIALQCVPDRAAAAGRGAVPGPLAHQPHRPPDPPDDFLPGPGRQGGAAAAVRNDGASAARARRAGGVCAARGRRPWLPQGREHRAHFGSGTVFLPAHVRPARRGRAGAAFYRAHAGRRAAKAGPPGLYQRGGGTWSRVQSQAALARHPRGHRYPCAGRPVRRLHGTGAAAPDLGRVRAAQLPRRHGAVAHGPPARPGAAAGAAGPDVLPEQLRGGATAPAGGNLRPPVRAGHAGARASAAAGRYPGYPAGKRPVRAADRARHSRLLRAAPAAPPGGQRRYRPGAAPGAGRRCHPGRTARRRQAVPGAHGGPRQPAAGQHRGAAAGRQQRCAGRLRGGTQGAAARHGQAQGAVRRLRQLPATGRAAAQSRPQAPENGASLPRDRGTPATKPGHGRSPAARHAAPDPRRHHGRRRRGRARMGSEPAGADVPVPAVLLAVRAAAGRTQAATAGTVRPGRPRRLPVHRGAGGHAAGPPGQCRHGATGQRPARAPGAARPVHVVRAPGRLAAPAHSADQPAAARRRRPGRRGQGVAPGVAAGIPAALGHHGSDARRARHRGHHRGPPRLHVQRHGVRDQSPARRHRAGGPPAAVLGRRARHAGGAAGRRAGTADQEKRGQPGNPPQSPHPRRQLHGGGDQGDAHPAARDHHRRRAPPHRRHRRGCAQRTGPRRAAGAPCDQLHLVAGDGAVGHRRRRARHGAGGRGHAPARAPAAVPARPENADPARRMAAGPAGAVFAAADRTAGPAGGLHRDRLARGRKIPRHGQGGDQAGDGSAHPARTDAKKPGPLRGAGRKPLPGPDRGTAPPPARSIGLRRADGRRRAPAPAGVVRAGRTGRRRRWRESGQAVEGALGAHGGADHVRAGAAHHLAGRPARLPARWLQLAVAPRALGRPYPGDRAHVRVPELGERGGPLCAHAQRQDVRRGRPGRHAVDLAAVRPGGGQLRPAAAGGAAVCGRRDGLARRLPHGVHWHAAGKPPGRVMEPVPLHQSGPAGQHRAVQPALCRADRKAAGPPRHGGCAQPPAAADPAVHAAPDQVAGADGTAAAHRDHAGGGFVGAGDGAVRIAAPHGAGNAGGRGRPGGKEIDPDPGRDHEAAPRLLQPEPGGAGAGHRQQQAGRICAPAGRAAGKPPQGAGVQPVRGPPGPDPRAPGRQRYRLPVPRRVHAHGRAQEAGRCVPGRPGRRVFDQFKSGRRGHQPDGGRLRDPHGPVVEPGRGRPGVGPRPPHGPAAARHHLPAGGAPHDRGRHRRPAPAQARPGRQPARRQRRLGPPVGRRDAEHVAGGAGAIACNMRRASGPINDNLPRFDSARVRALSFLHKAAYDDQDKTCPGGSNGGPRLCPRQRGDPEKVRQHQEQQKHQQERRQKHQEKHGQQQPEHGNQDRGQGRAGLRAGRPLAGPPVRCTQQPVPQRPELAFIDEWTERFNKVNVKQLAAKQRTDLALLQNKLEGDRWRLTTLREYEWNPASYNVAGPLDMILNTEYAAQPQRLRTLLKRIASIPAYYEAARANIVNPTREHTRLAIKQAPGVQAVLVEVDKAAQASILNAAEKQQFTLRVNAALQAVDSYVAYLTEREKLMATEGRRSFRIGKQLYEKKFAYDIQSGSTAEQTYQKALAAREDLLANMDRLSDEMWDKYLPGVAKPADRFAKIGMMIDKLSERHVARENFVNEIKRQIPELQDWVIKHNLLTLDPNKQLEVRATPAYQAGVAGASIDAPGPYRPQDRTYYNVTPLDGATPEAAESSLREYNHWILQILNIHEAIPGHYAQLVYANKSPSIVKSIFGNGAMVEGWAVYGERMMLESGYGDNAPEMWLMYSKWNLRSVTNTILDYSVHVLGMTEEQAVDLLTRQAFQTRSEAVEKWHRVQVSSVQLTSYFSGYSEIMALREERKQALGDRFNLKQFHEHPRNVTIAGAFTINEAAATWPERGAAGSAPARQDAATTPWVCFYEAAATCPGRGAASQAVRQHGKTPQRRHGSVSMRPLQRAQGEARRRRQARRGVAGSAPARQDAATTPWVRFSGRLRLLFFGGGGNPHKHRRHQQAQLEQQAHWDGQREHRHRIGRGHDRRHHERTHHGIRADFLELGHGHQAHAHQDHHHHRHLERGAKGQAHRHHEIEAFFMRVQSGRHERPHLVQHPRQRHDNAQHHGDLHWHQERGRDAGGDHLGADRQRGNHRLGDEVVDLRGTGPDHQRQHHHRNPDRRLDQPVTQFDQLAAMALLVPAGHGGIAHHFLAAELARLARQVVGADRAVAQLFELDFARDFGFDVVQVALGAAVQGADHARHLGQFFRADNDQRHHADHRHFGKSEIDHKNEASARAAREGRSGLQLVLLFDVDVDGARRDRGGWRVGRGGRDRLVFVALDAILEALDGLADVGTHIAQFFGAEDQNHNHQQNYPIDSIRQGCMSCVCHAMVHLLPAIGPTVDDGLVAGHRLPLLIIADGAAEFPCQAGGQRQHFAQQRRIGSRAVGQRAEMLLGDHQQVHGGGRVDILESVQLVVLVHGGGGNVFFSDLAKQAVVHGGSNSSCAARAALAAGAFQNEQGEAQRRRQARRSAADSALARQGVATMPWSFLNALAAGAFQNEQGEAQRRRQCVSTARRCNDAMVIFKRSRRGRLSLRCPIRPPGAPVRRAPAAASGRTAPAAPAYGTTGRPLRTTPGRRRPRPARPWRPSRFRWLLRRSFSGWRRRPWQTAWRRTTLGAGRAVGIDFAGVLEDRLGVMPVAALGVALELLVEARVAARVAGDAAGLLDLEQHHVLVAVEADFQHFLRVARFLALVPQFFARAAPVHGFAQLDRFGQRVAVHPGEHQHVVTAGLLGDDRHQAVFVPVDFFQPFGLEAVAWGSRHEFFRGFHVEDAGRQHGVRLAQLDAVGQILQAAHAARSNHGDADGVRDTAGQAQVEAGLGAVAVHAGEQDFAGAQLFHFDGPFDGVDAGGLAPAVGKHFPLAGRHLLGVDGHHDALRAMLLRSVEHELRVRHGRRVHAHLVGARVEQAAHVGHLAHAAADGERYEHLRSNRLDDVQDQAAVVAGGGNVEERQFVGALLVVAAGDFHRVAGVAQLGEVDALDHAAIGHVQAGNDAFGKHGLIFRVVGQVAAEFVGAQLRRSQVDRAFVNRTAADHALDAFVLHRAQRFHVADVVQAARSDDGNLDRLRQLDGGLDIDAAHHAVAADVGVDDRFHAVRFEFFRQVDYLVAGHLAPAIGCHLAVLGVEPDDDMAGEGAARIVQEARFLDRGGADDDIADAGVEVALDGVEVADAAAQLHGNFIEVVFLGKLLHHFEDGLDRAFVFRLAGKGAVQVDQMQAARALLEPVQGHIGRVFRENGGKFHIALFEANAVTVFEVDGRNEQHDGGMKLGLRIPADEVAVQLQARRGALLRVELCGENIITGDGAAERRAIHGLAHGVRVLFRLRKIAVDEIKIAVVRNAVPHGVRRILMDLVPAHLRHLEARAILLQLAIELEAHHAARQQAQAGGVALLAAIEQHLLADAHAHQRLVAGCCQQRFLHAGLAQAAHAVGHGALAWQHDAVRALDIGHVARDQHIGEVLQSALGRRDGAGSARIELGRHAQRAAKGLEHGFALVVGVGAAQVVDVQGDQRMVDEAAEKLQRQVDVERADVRARKRDVVLDAWPAREVQHHARQRFVQRHVRVAVTDDALAVADGLGHGHAQRDAHVFHRVVVVDMDVARGFHFQVEQAVTGDLVEHMVEERHAGVQLLPAGAVEVDGDADLRLVGVAGDFCSAVHEGAREVTQAASDAPKASRKVAFSAGEFGVDIVGSGHAHQDKIRRRWKNLHARESGQCSRQIGACGAQCRRLLVQHRHVVEREFGRRLREHVDVVRRPHFVELREQLGRRRHVAEAYSGQSQLRHRAHHDQVVELRQAVHEGLLGERLVRFVHHGQAETVERLDDGNNIVGIEQVAGGVVRVRQEHDRRPVFFDGRQHGRQVEREVRLDRHADKIHARVLGRARVHHERRRGRQHHRAAVLLGAGHAQDRNQFVGPVAEHDVVPLGYAQRGADPLLGGVVRRHRIPVQGGGGQPVAQLAQQGLRQLVRVFHRIELHETTGVGHVVAMDGCHVGTDGVGDEGIDGRHLAGAPGSGCGAVVATAFFGAALFAALFAA</sequence>
<feature type="compositionally biased region" description="Basic residues" evidence="1">
    <location>
        <begin position="1209"/>
        <end position="1219"/>
    </location>
</feature>
<feature type="compositionally biased region" description="Low complexity" evidence="1">
    <location>
        <begin position="862"/>
        <end position="874"/>
    </location>
</feature>
<dbReference type="Gene3D" id="2.120.10.30">
    <property type="entry name" value="TolB, C-terminal domain"/>
    <property type="match status" value="1"/>
</dbReference>
<feature type="compositionally biased region" description="Low complexity" evidence="1">
    <location>
        <begin position="1245"/>
        <end position="1258"/>
    </location>
</feature>
<feature type="compositionally biased region" description="Low complexity" evidence="1">
    <location>
        <begin position="559"/>
        <end position="580"/>
    </location>
</feature>
<feature type="region of interest" description="Disordered" evidence="1">
    <location>
        <begin position="2666"/>
        <end position="2714"/>
    </location>
</feature>
<dbReference type="SUPFAM" id="SSF82171">
    <property type="entry name" value="DPP6 N-terminal domain-like"/>
    <property type="match status" value="1"/>
</dbReference>
<feature type="compositionally biased region" description="Low complexity" evidence="1">
    <location>
        <begin position="1050"/>
        <end position="1066"/>
    </location>
</feature>
<reference evidence="3" key="1">
    <citation type="journal article" date="2019" name="Sci. Rep.">
        <title>Draft genome of Tanacetum cinerariifolium, the natural source of mosquito coil.</title>
        <authorList>
            <person name="Yamashiro T."/>
            <person name="Shiraishi A."/>
            <person name="Satake H."/>
            <person name="Nakayama K."/>
        </authorList>
    </citation>
    <scope>NUCLEOTIDE SEQUENCE</scope>
</reference>
<dbReference type="InterPro" id="IPR011042">
    <property type="entry name" value="6-blade_b-propeller_TolB-like"/>
</dbReference>
<feature type="compositionally biased region" description="Basic residues" evidence="1">
    <location>
        <begin position="812"/>
        <end position="824"/>
    </location>
</feature>
<feature type="transmembrane region" description="Helical" evidence="2">
    <location>
        <begin position="4603"/>
        <end position="4621"/>
    </location>
</feature>
<feature type="compositionally biased region" description="Low complexity" evidence="1">
    <location>
        <begin position="834"/>
        <end position="855"/>
    </location>
</feature>
<feature type="compositionally biased region" description="Basic residues" evidence="1">
    <location>
        <begin position="1166"/>
        <end position="1182"/>
    </location>
</feature>
<dbReference type="InterPro" id="IPR010281">
    <property type="entry name" value="DUF885"/>
</dbReference>
<keyword evidence="2" id="KW-1133">Transmembrane helix</keyword>
<feature type="region of interest" description="Disordered" evidence="1">
    <location>
        <begin position="3131"/>
        <end position="3177"/>
    </location>
</feature>
<feature type="compositionally biased region" description="Low complexity" evidence="1">
    <location>
        <begin position="710"/>
        <end position="727"/>
    </location>
</feature>
<feature type="compositionally biased region" description="Low complexity" evidence="1">
    <location>
        <begin position="1648"/>
        <end position="1657"/>
    </location>
</feature>
<feature type="region of interest" description="Disordered" evidence="1">
    <location>
        <begin position="442"/>
        <end position="493"/>
    </location>
</feature>
<keyword evidence="2" id="KW-0472">Membrane</keyword>
<organism evidence="3">
    <name type="scientific">Tanacetum cinerariifolium</name>
    <name type="common">Dalmatian daisy</name>
    <name type="synonym">Chrysanthemum cinerariifolium</name>
    <dbReference type="NCBI Taxonomy" id="118510"/>
    <lineage>
        <taxon>Eukaryota</taxon>
        <taxon>Viridiplantae</taxon>
        <taxon>Streptophyta</taxon>
        <taxon>Embryophyta</taxon>
        <taxon>Tracheophyta</taxon>
        <taxon>Spermatophyta</taxon>
        <taxon>Magnoliopsida</taxon>
        <taxon>eudicotyledons</taxon>
        <taxon>Gunneridae</taxon>
        <taxon>Pentapetalae</taxon>
        <taxon>asterids</taxon>
        <taxon>campanulids</taxon>
        <taxon>Asterales</taxon>
        <taxon>Asteraceae</taxon>
        <taxon>Asteroideae</taxon>
        <taxon>Anthemideae</taxon>
        <taxon>Anthemidinae</taxon>
        <taxon>Tanacetum</taxon>
    </lineage>
</organism>
<feature type="region of interest" description="Disordered" evidence="1">
    <location>
        <begin position="537"/>
        <end position="580"/>
    </location>
</feature>
<dbReference type="PANTHER" id="PTHR43056:SF5">
    <property type="entry name" value="PEPTIDASE S9 PROLYL OLIGOPEPTIDASE CATALYTIC DOMAIN-CONTAINING PROTEIN"/>
    <property type="match status" value="1"/>
</dbReference>
<feature type="compositionally biased region" description="Basic residues" evidence="1">
    <location>
        <begin position="2479"/>
        <end position="2489"/>
    </location>
</feature>
<accession>A0A699GEJ8</accession>
<feature type="compositionally biased region" description="Low complexity" evidence="1">
    <location>
        <begin position="442"/>
        <end position="451"/>
    </location>
</feature>
<comment type="caution">
    <text evidence="3">The sequence shown here is derived from an EMBL/GenBank/DDBJ whole genome shotgun (WGS) entry which is preliminary data.</text>
</comment>
<feature type="compositionally biased region" description="Low complexity" evidence="1">
    <location>
        <begin position="1224"/>
        <end position="1236"/>
    </location>
</feature>
<feature type="compositionally biased region" description="Basic and acidic residues" evidence="1">
    <location>
        <begin position="1599"/>
        <end position="1614"/>
    </location>
</feature>
<dbReference type="InterPro" id="IPR050585">
    <property type="entry name" value="Xaa-Pro_dipeptidyl-ppase/CocE"/>
</dbReference>
<evidence type="ECO:0000313" key="3">
    <source>
        <dbReference type="EMBL" id="GEU28313.1"/>
    </source>
</evidence>
<evidence type="ECO:0000256" key="1">
    <source>
        <dbReference type="SAM" id="MobiDB-lite"/>
    </source>
</evidence>
<feature type="region of interest" description="Disordered" evidence="1">
    <location>
        <begin position="1584"/>
        <end position="1797"/>
    </location>
</feature>